<dbReference type="SUPFAM" id="SSF56059">
    <property type="entry name" value="Glutathione synthetase ATP-binding domain-like"/>
    <property type="match status" value="1"/>
</dbReference>
<dbReference type="GO" id="GO:0005524">
    <property type="term" value="F:ATP binding"/>
    <property type="evidence" value="ECO:0007669"/>
    <property type="project" value="UniProtKB-KW"/>
</dbReference>
<dbReference type="InterPro" id="IPR004344">
    <property type="entry name" value="TTL/TTLL_fam"/>
</dbReference>
<comment type="catalytic activity">
    <reaction evidence="6">
        <text>L-glutamyl-[protein] + L-glutamate + ATP = gamma-L-glutamyl-L-glutamyl-[protein] + ADP + phosphate + H(+)</text>
        <dbReference type="Rhea" id="RHEA:60144"/>
        <dbReference type="Rhea" id="RHEA-COMP:10208"/>
        <dbReference type="Rhea" id="RHEA-COMP:15517"/>
        <dbReference type="ChEBI" id="CHEBI:15378"/>
        <dbReference type="ChEBI" id="CHEBI:29973"/>
        <dbReference type="ChEBI" id="CHEBI:29985"/>
        <dbReference type="ChEBI" id="CHEBI:30616"/>
        <dbReference type="ChEBI" id="CHEBI:43474"/>
        <dbReference type="ChEBI" id="CHEBI:143622"/>
        <dbReference type="ChEBI" id="CHEBI:456216"/>
    </reaction>
    <physiologicalReaction direction="left-to-right" evidence="6">
        <dbReference type="Rhea" id="RHEA:60145"/>
    </physiologicalReaction>
</comment>
<keyword evidence="3" id="KW-0547">Nucleotide-binding</keyword>
<dbReference type="GO" id="GO:0015631">
    <property type="term" value="F:tubulin binding"/>
    <property type="evidence" value="ECO:0007669"/>
    <property type="project" value="TreeGrafter"/>
</dbReference>
<evidence type="ECO:0000256" key="3">
    <source>
        <dbReference type="ARBA" id="ARBA00022741"/>
    </source>
</evidence>
<proteinExistence type="inferred from homology"/>
<name>A0A0N5ALQ6_9BILA</name>
<dbReference type="STRING" id="451379.A0A0N5ALQ6"/>
<organism evidence="8 9">
    <name type="scientific">Syphacia muris</name>
    <dbReference type="NCBI Taxonomy" id="451379"/>
    <lineage>
        <taxon>Eukaryota</taxon>
        <taxon>Metazoa</taxon>
        <taxon>Ecdysozoa</taxon>
        <taxon>Nematoda</taxon>
        <taxon>Chromadorea</taxon>
        <taxon>Rhabditida</taxon>
        <taxon>Spirurina</taxon>
        <taxon>Oxyuridomorpha</taxon>
        <taxon>Oxyuroidea</taxon>
        <taxon>Oxyuridae</taxon>
        <taxon>Syphacia</taxon>
    </lineage>
</organism>
<dbReference type="Pfam" id="PF03133">
    <property type="entry name" value="TTL"/>
    <property type="match status" value="1"/>
</dbReference>
<dbReference type="WBParaSite" id="SMUV_0000548101-mRNA-1">
    <property type="protein sequence ID" value="SMUV_0000548101-mRNA-1"/>
    <property type="gene ID" value="SMUV_0000548101"/>
</dbReference>
<accession>A0A0N5ALQ6</accession>
<comment type="similarity">
    <text evidence="1">Belongs to the tubulin--tyrosine ligase family.</text>
</comment>
<evidence type="ECO:0000256" key="6">
    <source>
        <dbReference type="ARBA" id="ARBA00049274"/>
    </source>
</evidence>
<sequence>MSSTKEESAIDDVTVKDIESPSSMSDSKLDLTLERHYPEYIKFAPSALNYIGKNGIDLPNHDRYTKIGTRSRMRFKMIKSNQVLVRTILHSYGFEQCSERNPNVNLIWSASHLSPYTLRSLAPWQRVNHFPRSSELTRKDKLYENIARARSIFGDAFNFVRLGIFVPDFFVSPRELASFTESFNKGEVNKPFIAKPVSSSRGHGIFIVRKVKPQEIPLVSNLLVSEYISNPYLIDGHKFDLRIYVVVTSFYPMTVYIYNDGLARFATEKYSEEENTFEEHFCHLTNYSLNKLNKHFIRNKSAADEDSGHKWTLGAALRRMKAEGVDTQLLMIRIESIILKTLLSVQGPITARCRSLLLHSKCCFELFGFDILIDSNLKPWLLEVNLDSPLDLQLKSALVCDTLTLAAIPLIRYRSDSNYSNSSAVTCKKVSSPREITFRRALKIKKGAMLSKRIFSYNALKPSQSYERKAKFLLDRFKIEMMRRGGFVCVFPRRNSWKLYSCIMEDIGLEKWDYRLHYDLYGEKAVECVDHTLAKLVHQQLADSISYPTFSSLSSEVRALLTDAADEVLSYEKRITVDGVTYATRLPKVRAEARKRTPSLIEEEELLNDSNPKSNIMIVSGDGNINCEKAGCDFIRKQ</sequence>
<feature type="region of interest" description="Disordered" evidence="7">
    <location>
        <begin position="1"/>
        <end position="25"/>
    </location>
</feature>
<dbReference type="GO" id="GO:0036064">
    <property type="term" value="C:ciliary basal body"/>
    <property type="evidence" value="ECO:0007669"/>
    <property type="project" value="TreeGrafter"/>
</dbReference>
<evidence type="ECO:0000256" key="2">
    <source>
        <dbReference type="ARBA" id="ARBA00022598"/>
    </source>
</evidence>
<dbReference type="GO" id="GO:0070740">
    <property type="term" value="F:tubulin-glutamic acid ligase activity"/>
    <property type="evidence" value="ECO:0007669"/>
    <property type="project" value="TreeGrafter"/>
</dbReference>
<keyword evidence="2" id="KW-0436">Ligase</keyword>
<evidence type="ECO:0000256" key="4">
    <source>
        <dbReference type="ARBA" id="ARBA00022840"/>
    </source>
</evidence>
<dbReference type="PANTHER" id="PTHR12241:SF145">
    <property type="entry name" value="TUBULIN POLYGLUTAMYLASE TTLL5"/>
    <property type="match status" value="1"/>
</dbReference>
<dbReference type="PROSITE" id="PS51221">
    <property type="entry name" value="TTL"/>
    <property type="match status" value="1"/>
</dbReference>
<evidence type="ECO:0000256" key="5">
    <source>
        <dbReference type="ARBA" id="ARBA00041448"/>
    </source>
</evidence>
<evidence type="ECO:0000256" key="7">
    <source>
        <dbReference type="SAM" id="MobiDB-lite"/>
    </source>
</evidence>
<keyword evidence="4" id="KW-0067">ATP-binding</keyword>
<evidence type="ECO:0000313" key="9">
    <source>
        <dbReference type="WBParaSite" id="SMUV_0000548101-mRNA-1"/>
    </source>
</evidence>
<protein>
    <recommendedName>
        <fullName evidence="5">Tubulin--tyrosine ligase-like protein 5</fullName>
    </recommendedName>
</protein>
<feature type="compositionally biased region" description="Basic and acidic residues" evidence="7">
    <location>
        <begin position="1"/>
        <end position="19"/>
    </location>
</feature>
<dbReference type="GO" id="GO:0019098">
    <property type="term" value="P:reproductive behavior"/>
    <property type="evidence" value="ECO:0007669"/>
    <property type="project" value="UniProtKB-ARBA"/>
</dbReference>
<reference evidence="9" key="1">
    <citation type="submission" date="2016-04" db="UniProtKB">
        <authorList>
            <consortium name="WormBaseParasite"/>
        </authorList>
    </citation>
    <scope>IDENTIFICATION</scope>
</reference>
<dbReference type="AlphaFoldDB" id="A0A0N5ALQ6"/>
<dbReference type="Gene3D" id="3.30.470.20">
    <property type="entry name" value="ATP-grasp fold, B domain"/>
    <property type="match status" value="1"/>
</dbReference>
<dbReference type="Proteomes" id="UP000046393">
    <property type="component" value="Unplaced"/>
</dbReference>
<dbReference type="GO" id="GO:0000226">
    <property type="term" value="P:microtubule cytoskeleton organization"/>
    <property type="evidence" value="ECO:0007669"/>
    <property type="project" value="TreeGrafter"/>
</dbReference>
<keyword evidence="8" id="KW-1185">Reference proteome</keyword>
<dbReference type="PANTHER" id="PTHR12241">
    <property type="entry name" value="TUBULIN POLYGLUTAMYLASE"/>
    <property type="match status" value="1"/>
</dbReference>
<evidence type="ECO:0000313" key="8">
    <source>
        <dbReference type="Proteomes" id="UP000046393"/>
    </source>
</evidence>
<evidence type="ECO:0000256" key="1">
    <source>
        <dbReference type="ARBA" id="ARBA00006820"/>
    </source>
</evidence>